<accession>A0A7D5K740</accession>
<dbReference type="InterPro" id="IPR055766">
    <property type="entry name" value="DUF7342"/>
</dbReference>
<dbReference type="AlphaFoldDB" id="A0A7D5K740"/>
<gene>
    <name evidence="1" type="ORF">HYG82_12715</name>
</gene>
<dbReference type="Proteomes" id="UP000509241">
    <property type="component" value="Chromosome"/>
</dbReference>
<sequence length="176" mass="20373">MSDRPGPPDATRQWDSDRTTFQRVYDLLVGTTEPASARQFAEWADCSENGARQALEQLVEMDIADSTGSRPALYRRNPSYFRWKRVETLAREHGANTLRARLEELISEDRKLQEKYDVPEPDAVVVADEPAENHDMLHDRWDDLTEWRTIRRDITILKRAIHRAESSKDGHVPSKT</sequence>
<dbReference type="RefSeq" id="WP_179261429.1">
    <property type="nucleotide sequence ID" value="NZ_CP058601.1"/>
</dbReference>
<evidence type="ECO:0000313" key="2">
    <source>
        <dbReference type="Proteomes" id="UP000509241"/>
    </source>
</evidence>
<organism evidence="1 2">
    <name type="scientific">Natrinema halophilum</name>
    <dbReference type="NCBI Taxonomy" id="1699371"/>
    <lineage>
        <taxon>Archaea</taxon>
        <taxon>Methanobacteriati</taxon>
        <taxon>Methanobacteriota</taxon>
        <taxon>Stenosarchaea group</taxon>
        <taxon>Halobacteria</taxon>
        <taxon>Halobacteriales</taxon>
        <taxon>Natrialbaceae</taxon>
        <taxon>Natrinema</taxon>
    </lineage>
</organism>
<evidence type="ECO:0000313" key="1">
    <source>
        <dbReference type="EMBL" id="QLG49663.1"/>
    </source>
</evidence>
<proteinExistence type="predicted"/>
<dbReference type="OrthoDB" id="240032at2157"/>
<protein>
    <submittedName>
        <fullName evidence="1">Uncharacterized protein</fullName>
    </submittedName>
</protein>
<dbReference type="EMBL" id="CP058601">
    <property type="protein sequence ID" value="QLG49663.1"/>
    <property type="molecule type" value="Genomic_DNA"/>
</dbReference>
<name>A0A7D5K740_9EURY</name>
<keyword evidence="2" id="KW-1185">Reference proteome</keyword>
<dbReference type="GeneID" id="56034168"/>
<dbReference type="Pfam" id="PF24033">
    <property type="entry name" value="DUF7342"/>
    <property type="match status" value="1"/>
</dbReference>
<dbReference type="KEGG" id="haly:HYG82_12715"/>
<reference evidence="1 2" key="1">
    <citation type="submission" date="2020-07" db="EMBL/GenBank/DDBJ databases">
        <authorList>
            <person name="Cui H."/>
        </authorList>
    </citation>
    <scope>NUCLEOTIDE SEQUENCE [LARGE SCALE GENOMIC DNA]</scope>
    <source>
        <strain evidence="1 2">YPL8</strain>
    </source>
</reference>